<dbReference type="AlphaFoldDB" id="A0A844XF40"/>
<feature type="signal peptide" evidence="1">
    <location>
        <begin position="1"/>
        <end position="21"/>
    </location>
</feature>
<sequence>MKTTLKILAAAALLASTPAMAGEYAGNGKYVPGGDTGASACSYSGLNDDDDGQGFTQSFAAFLRFLGIDAGRYFNAGMFCRGNM</sequence>
<evidence type="ECO:0000256" key="1">
    <source>
        <dbReference type="SAM" id="SignalP"/>
    </source>
</evidence>
<organism evidence="2 3">
    <name type="scientific">Aurantiacibacter rhizosphaerae</name>
    <dbReference type="NCBI Taxonomy" id="2691582"/>
    <lineage>
        <taxon>Bacteria</taxon>
        <taxon>Pseudomonadati</taxon>
        <taxon>Pseudomonadota</taxon>
        <taxon>Alphaproteobacteria</taxon>
        <taxon>Sphingomonadales</taxon>
        <taxon>Erythrobacteraceae</taxon>
        <taxon>Aurantiacibacter</taxon>
    </lineage>
</organism>
<reference evidence="2 3" key="1">
    <citation type="submission" date="2019-12" db="EMBL/GenBank/DDBJ databases">
        <authorList>
            <person name="Lee S.D."/>
        </authorList>
    </citation>
    <scope>NUCLEOTIDE SEQUENCE [LARGE SCALE GENOMIC DNA]</scope>
    <source>
        <strain evidence="2 3">GH3-10</strain>
    </source>
</reference>
<name>A0A844XF40_9SPHN</name>
<proteinExistence type="predicted"/>
<dbReference type="Proteomes" id="UP000461409">
    <property type="component" value="Unassembled WGS sequence"/>
</dbReference>
<evidence type="ECO:0000313" key="2">
    <source>
        <dbReference type="EMBL" id="MWV29097.1"/>
    </source>
</evidence>
<gene>
    <name evidence="2" type="ORF">GRF63_14390</name>
</gene>
<keyword evidence="3" id="KW-1185">Reference proteome</keyword>
<evidence type="ECO:0000313" key="3">
    <source>
        <dbReference type="Proteomes" id="UP000461409"/>
    </source>
</evidence>
<feature type="chain" id="PRO_5032336401" evidence="1">
    <location>
        <begin position="22"/>
        <end position="84"/>
    </location>
</feature>
<dbReference type="RefSeq" id="WP_160486719.1">
    <property type="nucleotide sequence ID" value="NZ_WUBR01000003.1"/>
</dbReference>
<accession>A0A844XF40</accession>
<comment type="caution">
    <text evidence="2">The sequence shown here is derived from an EMBL/GenBank/DDBJ whole genome shotgun (WGS) entry which is preliminary data.</text>
</comment>
<reference evidence="2 3" key="2">
    <citation type="submission" date="2020-02" db="EMBL/GenBank/DDBJ databases">
        <title>Erythrobacter dongmakensis sp. nov., isolated from a tidal mudflat.</title>
        <authorList>
            <person name="Kim I.S."/>
        </authorList>
    </citation>
    <scope>NUCLEOTIDE SEQUENCE [LARGE SCALE GENOMIC DNA]</scope>
    <source>
        <strain evidence="2 3">GH3-10</strain>
    </source>
</reference>
<dbReference type="EMBL" id="WUBR01000003">
    <property type="protein sequence ID" value="MWV29097.1"/>
    <property type="molecule type" value="Genomic_DNA"/>
</dbReference>
<keyword evidence="1" id="KW-0732">Signal</keyword>
<protein>
    <submittedName>
        <fullName evidence="2">Uncharacterized protein</fullName>
    </submittedName>
</protein>